<dbReference type="HOGENOM" id="CLU_089568_1_2_0"/>
<dbReference type="SUPFAM" id="SSF54690">
    <property type="entry name" value="Molybdopterin synthase subunit MoaE"/>
    <property type="match status" value="1"/>
</dbReference>
<dbReference type="eggNOG" id="COG0314">
    <property type="taxonomic scope" value="Bacteria"/>
</dbReference>
<name>A0A068NQY7_FIMGI</name>
<dbReference type="AlphaFoldDB" id="A0A068NQY7"/>
<accession>A0A068NQY7</accession>
<proteinExistence type="predicted"/>
<dbReference type="Gene3D" id="3.90.1170.40">
    <property type="entry name" value="Molybdopterin biosynthesis MoaE subunit"/>
    <property type="match status" value="1"/>
</dbReference>
<keyword evidence="2" id="KW-1185">Reference proteome</keyword>
<dbReference type="Proteomes" id="UP000027982">
    <property type="component" value="Chromosome"/>
</dbReference>
<reference evidence="1 2" key="1">
    <citation type="journal article" date="2014" name="PLoS ONE">
        <title>The first complete genome sequence of the class fimbriimonadia in the phylum armatimonadetes.</title>
        <authorList>
            <person name="Hu Z.Y."/>
            <person name="Wang Y.Z."/>
            <person name="Im W.T."/>
            <person name="Wang S.Y."/>
            <person name="Zhao G.P."/>
            <person name="Zheng H.J."/>
            <person name="Quan Z.X."/>
        </authorList>
    </citation>
    <scope>NUCLEOTIDE SEQUENCE [LARGE SCALE GENOMIC DNA]</scope>
    <source>
        <strain evidence="1">Gsoil 348</strain>
    </source>
</reference>
<dbReference type="InterPro" id="IPR003448">
    <property type="entry name" value="Mopterin_biosynth_MoaE"/>
</dbReference>
<dbReference type="PANTHER" id="PTHR23404">
    <property type="entry name" value="MOLYBDOPTERIN SYNTHASE RELATED"/>
    <property type="match status" value="1"/>
</dbReference>
<gene>
    <name evidence="1" type="ORF">OP10G_2590</name>
</gene>
<dbReference type="GO" id="GO:0006777">
    <property type="term" value="P:Mo-molybdopterin cofactor biosynthetic process"/>
    <property type="evidence" value="ECO:0007669"/>
    <property type="project" value="InterPro"/>
</dbReference>
<dbReference type="RefSeq" id="WP_025225488.1">
    <property type="nucleotide sequence ID" value="NZ_CP007139.1"/>
</dbReference>
<dbReference type="CDD" id="cd00756">
    <property type="entry name" value="MoaE"/>
    <property type="match status" value="1"/>
</dbReference>
<dbReference type="KEGG" id="fgi:OP10G_2590"/>
<dbReference type="InterPro" id="IPR036563">
    <property type="entry name" value="MoaE_sf"/>
</dbReference>
<dbReference type="EMBL" id="CP007139">
    <property type="protein sequence ID" value="AIE85958.1"/>
    <property type="molecule type" value="Genomic_DNA"/>
</dbReference>
<organism evidence="1 2">
    <name type="scientific">Fimbriimonas ginsengisoli Gsoil 348</name>
    <dbReference type="NCBI Taxonomy" id="661478"/>
    <lineage>
        <taxon>Bacteria</taxon>
        <taxon>Bacillati</taxon>
        <taxon>Armatimonadota</taxon>
        <taxon>Fimbriimonadia</taxon>
        <taxon>Fimbriimonadales</taxon>
        <taxon>Fimbriimonadaceae</taxon>
        <taxon>Fimbriimonas</taxon>
    </lineage>
</organism>
<sequence>MSTFAITSEPIPGRLLPDDVSVGGIVIFEGRVRDLNEGQQVQALEYEAYEALALREGETILEEARARFPILGLACTHRIGLLQLGDVAIRVEAAAAHRREAFEACEWVVDEVKRRVPIWKKEHYVDGPSEWINASGAPSE</sequence>
<dbReference type="OrthoDB" id="9803224at2"/>
<dbReference type="STRING" id="661478.OP10G_2590"/>
<protein>
    <submittedName>
        <fullName evidence="1">Molybdopterin converting factor, subunit 2</fullName>
    </submittedName>
</protein>
<evidence type="ECO:0000313" key="1">
    <source>
        <dbReference type="EMBL" id="AIE85958.1"/>
    </source>
</evidence>
<dbReference type="Pfam" id="PF02391">
    <property type="entry name" value="MoaE"/>
    <property type="match status" value="1"/>
</dbReference>
<evidence type="ECO:0000313" key="2">
    <source>
        <dbReference type="Proteomes" id="UP000027982"/>
    </source>
</evidence>